<proteinExistence type="predicted"/>
<gene>
    <name evidence="2" type="ORF">FB459_0883</name>
</gene>
<evidence type="ECO:0000313" key="2">
    <source>
        <dbReference type="EMBL" id="TQJ13465.1"/>
    </source>
</evidence>
<dbReference type="InterPro" id="IPR027417">
    <property type="entry name" value="P-loop_NTPase"/>
</dbReference>
<feature type="compositionally biased region" description="Low complexity" evidence="1">
    <location>
        <begin position="113"/>
        <end position="128"/>
    </location>
</feature>
<dbReference type="Gene3D" id="3.40.50.300">
    <property type="entry name" value="P-loop containing nucleotide triphosphate hydrolases"/>
    <property type="match status" value="1"/>
</dbReference>
<evidence type="ECO:0000313" key="3">
    <source>
        <dbReference type="Proteomes" id="UP000320806"/>
    </source>
</evidence>
<dbReference type="EMBL" id="VFMO01000001">
    <property type="protein sequence ID" value="TQJ13465.1"/>
    <property type="molecule type" value="Genomic_DNA"/>
</dbReference>
<dbReference type="OrthoDB" id="193997at2"/>
<comment type="caution">
    <text evidence="2">The sequence shown here is derived from an EMBL/GenBank/DDBJ whole genome shotgun (WGS) entry which is preliminary data.</text>
</comment>
<keyword evidence="3" id="KW-1185">Reference proteome</keyword>
<sequence length="138" mass="15356">MASLFYLVGPPAVGKLTVARCLEQRTGAIVVDNHLINDPVFVPMGVHRGEGIEATNKLRGRVLDIVHEAIRLAPTRFSYVLTHWLPTSPRTPNWSSGCARWPQPGRRGSFPCGSPLMPRPSRGGSRSRIVQHVERRDR</sequence>
<dbReference type="AlphaFoldDB" id="A0A542EDS0"/>
<accession>A0A542EDS0</accession>
<dbReference type="RefSeq" id="WP_141927572.1">
    <property type="nucleotide sequence ID" value="NZ_BAABCI010000015.1"/>
</dbReference>
<name>A0A542EDS0_9MICO</name>
<dbReference type="Proteomes" id="UP000320806">
    <property type="component" value="Unassembled WGS sequence"/>
</dbReference>
<organism evidence="2 3">
    <name type="scientific">Yimella lutea</name>
    <dbReference type="NCBI Taxonomy" id="587872"/>
    <lineage>
        <taxon>Bacteria</taxon>
        <taxon>Bacillati</taxon>
        <taxon>Actinomycetota</taxon>
        <taxon>Actinomycetes</taxon>
        <taxon>Micrococcales</taxon>
        <taxon>Dermacoccaceae</taxon>
        <taxon>Yimella</taxon>
    </lineage>
</organism>
<reference evidence="2 3" key="1">
    <citation type="submission" date="2019-06" db="EMBL/GenBank/DDBJ databases">
        <title>Sequencing the genomes of 1000 actinobacteria strains.</title>
        <authorList>
            <person name="Klenk H.-P."/>
        </authorList>
    </citation>
    <scope>NUCLEOTIDE SEQUENCE [LARGE SCALE GENOMIC DNA]</scope>
    <source>
        <strain evidence="2 3">DSM 19828</strain>
    </source>
</reference>
<feature type="region of interest" description="Disordered" evidence="1">
    <location>
        <begin position="105"/>
        <end position="138"/>
    </location>
</feature>
<protein>
    <recommendedName>
        <fullName evidence="4">AAA domain-containing protein</fullName>
    </recommendedName>
</protein>
<dbReference type="SUPFAM" id="SSF52540">
    <property type="entry name" value="P-loop containing nucleoside triphosphate hydrolases"/>
    <property type="match status" value="1"/>
</dbReference>
<evidence type="ECO:0008006" key="4">
    <source>
        <dbReference type="Google" id="ProtNLM"/>
    </source>
</evidence>
<evidence type="ECO:0000256" key="1">
    <source>
        <dbReference type="SAM" id="MobiDB-lite"/>
    </source>
</evidence>